<proteinExistence type="predicted"/>
<keyword evidence="2" id="KW-1185">Reference proteome</keyword>
<protein>
    <submittedName>
        <fullName evidence="1">Uncharacterized protein</fullName>
    </submittedName>
</protein>
<evidence type="ECO:0000313" key="2">
    <source>
        <dbReference type="Proteomes" id="UP000018572"/>
    </source>
</evidence>
<name>V5TQL6_HALHI</name>
<gene>
    <name evidence="1" type="ORF">HISP_00180</name>
</gene>
<accession>V5TQL6</accession>
<dbReference type="AlphaFoldDB" id="V5TQL6"/>
<dbReference type="EMBL" id="CP006884">
    <property type="protein sequence ID" value="AHB67408.1"/>
    <property type="molecule type" value="Genomic_DNA"/>
</dbReference>
<dbReference type="GeneID" id="23803384"/>
<evidence type="ECO:0000313" key="1">
    <source>
        <dbReference type="EMBL" id="AHB67408.1"/>
    </source>
</evidence>
<dbReference type="HOGENOM" id="CLU_1269882_0_0_2"/>
<sequence length="217" mass="25211">MSVDRDRLEVILSEFPRQELSKIADEKEVKVEGRSVEDYVEAIKQATWTTEQTQNLVGRLQRVSQESESMGFYICVIEDHPDLGEFAELLEKMNPAKFNDNGEPIESGYDIDYVNNSELSYREWKVSEKNTFERITGQVKTYDDISMVSVDINTEKERVYINTKNYLKAKSVRGFLKEEGFELGEIGHKRKMPEDAKESVKSFVNELEQELEEVEDE</sequence>
<reference evidence="1 2" key="1">
    <citation type="journal article" date="2014" name="Genome Announc.">
        <title>Complete Genome Sequence of the Extremely Halophilic Archaeon Haloarcula hispanica Strain N601.</title>
        <authorList>
            <person name="Ding J.Y."/>
            <person name="Chiang P.W."/>
            <person name="Hong M.J."/>
            <person name="Dyall-Smith M."/>
            <person name="Tang S.L."/>
        </authorList>
    </citation>
    <scope>NUCLEOTIDE SEQUENCE [LARGE SCALE GENOMIC DNA]</scope>
    <source>
        <strain evidence="1 2">N601</strain>
    </source>
</reference>
<dbReference type="RefSeq" id="WP_023843041.1">
    <property type="nucleotide sequence ID" value="NC_023013.1"/>
</dbReference>
<organism evidence="1 2">
    <name type="scientific">Haloarcula hispanica N601</name>
    <dbReference type="NCBI Taxonomy" id="1417673"/>
    <lineage>
        <taxon>Archaea</taxon>
        <taxon>Methanobacteriati</taxon>
        <taxon>Methanobacteriota</taxon>
        <taxon>Stenosarchaea group</taxon>
        <taxon>Halobacteria</taxon>
        <taxon>Halobacteriales</taxon>
        <taxon>Haloarculaceae</taxon>
        <taxon>Haloarcula</taxon>
    </lineage>
</organism>
<dbReference type="KEGG" id="hhn:HISP_00180"/>
<dbReference type="Proteomes" id="UP000018572">
    <property type="component" value="Chromosome 1"/>
</dbReference>